<evidence type="ECO:0000256" key="4">
    <source>
        <dbReference type="ARBA" id="ARBA00022776"/>
    </source>
</evidence>
<dbReference type="EMBL" id="QWIK01000094">
    <property type="protein sequence ID" value="RMY13544.1"/>
    <property type="molecule type" value="Genomic_DNA"/>
</dbReference>
<evidence type="ECO:0000313" key="8">
    <source>
        <dbReference type="EMBL" id="RMY13544.1"/>
    </source>
</evidence>
<dbReference type="VEuPathDB" id="FungiDB:BTJ68_09493"/>
<keyword evidence="6" id="KW-0131">Cell cycle</keyword>
<gene>
    <name evidence="8" type="ORF">D0868_01946</name>
</gene>
<dbReference type="GO" id="GO:0031145">
    <property type="term" value="P:anaphase-promoting complex-dependent catabolic process"/>
    <property type="evidence" value="ECO:0007669"/>
    <property type="project" value="TreeGrafter"/>
</dbReference>
<dbReference type="AlphaFoldDB" id="A0A3M6ZE59"/>
<comment type="caution">
    <text evidence="8">The sequence shown here is derived from an EMBL/GenBank/DDBJ whole genome shotgun (WGS) entry which is preliminary data.</text>
</comment>
<organism evidence="8 9">
    <name type="scientific">Hortaea werneckii</name>
    <name type="common">Black yeast</name>
    <name type="synonym">Cladosporium werneckii</name>
    <dbReference type="NCBI Taxonomy" id="91943"/>
    <lineage>
        <taxon>Eukaryota</taxon>
        <taxon>Fungi</taxon>
        <taxon>Dikarya</taxon>
        <taxon>Ascomycota</taxon>
        <taxon>Pezizomycotina</taxon>
        <taxon>Dothideomycetes</taxon>
        <taxon>Dothideomycetidae</taxon>
        <taxon>Mycosphaerellales</taxon>
        <taxon>Teratosphaeriaceae</taxon>
        <taxon>Hortaea</taxon>
    </lineage>
</organism>
<dbReference type="InterPro" id="IPR026000">
    <property type="entry name" value="Apc5_dom"/>
</dbReference>
<proteinExistence type="inferred from homology"/>
<evidence type="ECO:0000256" key="5">
    <source>
        <dbReference type="ARBA" id="ARBA00022786"/>
    </source>
</evidence>
<comment type="similarity">
    <text evidence="1">Belongs to the APC5 family.</text>
</comment>
<accession>A0A3M6ZE59</accession>
<name>A0A3M6ZE59_HORWE</name>
<dbReference type="Pfam" id="PF12862">
    <property type="entry name" value="ANAPC5"/>
    <property type="match status" value="1"/>
</dbReference>
<reference evidence="8 9" key="1">
    <citation type="journal article" date="2018" name="BMC Genomics">
        <title>Genomic evidence for intraspecific hybridization in a clonal and extremely halotolerant yeast.</title>
        <authorList>
            <person name="Gostincar C."/>
            <person name="Stajich J.E."/>
            <person name="Zupancic J."/>
            <person name="Zalar P."/>
            <person name="Gunde-Cimerman N."/>
        </authorList>
    </citation>
    <scope>NUCLEOTIDE SEQUENCE [LARGE SCALE GENOMIC DNA]</scope>
    <source>
        <strain evidence="8 9">EXF-6654</strain>
    </source>
</reference>
<dbReference type="GO" id="GO:0005680">
    <property type="term" value="C:anaphase-promoting complex"/>
    <property type="evidence" value="ECO:0007669"/>
    <property type="project" value="InterPro"/>
</dbReference>
<dbReference type="GO" id="GO:0051301">
    <property type="term" value="P:cell division"/>
    <property type="evidence" value="ECO:0007669"/>
    <property type="project" value="UniProtKB-KW"/>
</dbReference>
<evidence type="ECO:0000256" key="2">
    <source>
        <dbReference type="ARBA" id="ARBA00016066"/>
    </source>
</evidence>
<dbReference type="InterPro" id="IPR037679">
    <property type="entry name" value="Apc5"/>
</dbReference>
<sequence>MPRFLTPGKICLLALIDTYLSGETASKARLAVLDFIASQIHAASRPGADVPDLADSLCHDAAEMLRPLSSWSSDKPGRTVYDVLLQRLWNIDTLDTLHVLFDGFSHLMSFVATSNHVRRGLSRASPLGQFVRRCCVEFTRLQFTDFQALWHSFVIWRASTHEAWAHKNPNDAARLSSPAEEALQEALAAHLTDGRSASVSAEDSETVLTFSIHQLQKLGTRLPNDVRGMLRTWIDNQLDSGTQSLQHFLAFFEHWKSGQYTMALESLHRYFDYSLVAKSGSDNMKVYYQYALLHLSVLHAAFDCWDESVESMDECIATARENQDTACLNFALSWLLYLRQARPSTQRSPYGSIAGVVGGDTGDQDEVTFLKTKAKETKHWSLLSSTLLDEAKLEMYRHGSTAKALEYIVQSSFLNSTHDLRTLIPVTNLFAGASLDRLGLSPLAGRMYEEVSVLHGNQSPISDRIRATCRMAYGKAQSGQYGEAEQMLEQAALSAQGILKLEQRVQGFAILVQMTRSLCRADVNAASYYLTKLQSLRNFSDPEIEFEVFLLEVELLLKRQEHTAAFTLVNARLRQLKTAHTAGENYFQGIRHFYKLEPLIMLLDAGHGLYLLTLKCRILSACNQSPKAFSTAIRAVASSARLLLVPTFLEGLVALARVLNDLSEFSAAQRLLHACMPMIFESRQTRLLAQGLLTLGESQVGIAGHENASGTTEQAQSMRTAEDYIERAHEVYTSLEDFSGRLECLCMKSQLANWRGDPSSASQADTLYFQLLADGQ</sequence>
<dbReference type="Proteomes" id="UP000282582">
    <property type="component" value="Unassembled WGS sequence"/>
</dbReference>
<keyword evidence="5" id="KW-0833">Ubl conjugation pathway</keyword>
<dbReference type="GO" id="GO:0070979">
    <property type="term" value="P:protein K11-linked ubiquitination"/>
    <property type="evidence" value="ECO:0007669"/>
    <property type="project" value="TreeGrafter"/>
</dbReference>
<evidence type="ECO:0000259" key="7">
    <source>
        <dbReference type="Pfam" id="PF12862"/>
    </source>
</evidence>
<evidence type="ECO:0000256" key="3">
    <source>
        <dbReference type="ARBA" id="ARBA00022618"/>
    </source>
</evidence>
<dbReference type="PANTHER" id="PTHR12830">
    <property type="entry name" value="ANAPHASE-PROMOTING COMPLEX SUBUNIT 5"/>
    <property type="match status" value="1"/>
</dbReference>
<protein>
    <recommendedName>
        <fullName evidence="2">Anaphase-promoting complex subunit 5</fullName>
    </recommendedName>
</protein>
<evidence type="ECO:0000313" key="9">
    <source>
        <dbReference type="Proteomes" id="UP000282582"/>
    </source>
</evidence>
<dbReference type="GO" id="GO:0045842">
    <property type="term" value="P:positive regulation of mitotic metaphase/anaphase transition"/>
    <property type="evidence" value="ECO:0007669"/>
    <property type="project" value="TreeGrafter"/>
</dbReference>
<evidence type="ECO:0000256" key="6">
    <source>
        <dbReference type="ARBA" id="ARBA00023306"/>
    </source>
</evidence>
<dbReference type="PANTHER" id="PTHR12830:SF9">
    <property type="entry name" value="ANAPHASE-PROMOTING COMPLEX SUBUNIT 5"/>
    <property type="match status" value="1"/>
</dbReference>
<keyword evidence="3" id="KW-0132">Cell division</keyword>
<keyword evidence="4" id="KW-0498">Mitosis</keyword>
<evidence type="ECO:0000256" key="1">
    <source>
        <dbReference type="ARBA" id="ARBA00007450"/>
    </source>
</evidence>
<feature type="domain" description="Anaphase-promoting complex subunit 5" evidence="7">
    <location>
        <begin position="247"/>
        <end position="341"/>
    </location>
</feature>